<proteinExistence type="predicted"/>
<reference evidence="1" key="1">
    <citation type="journal article" date="2019" name="bioRxiv">
        <title>The Genome of the Zebra Mussel, Dreissena polymorpha: A Resource for Invasive Species Research.</title>
        <authorList>
            <person name="McCartney M.A."/>
            <person name="Auch B."/>
            <person name="Kono T."/>
            <person name="Mallez S."/>
            <person name="Zhang Y."/>
            <person name="Obille A."/>
            <person name="Becker A."/>
            <person name="Abrahante J.E."/>
            <person name="Garbe J."/>
            <person name="Badalamenti J.P."/>
            <person name="Herman A."/>
            <person name="Mangelson H."/>
            <person name="Liachko I."/>
            <person name="Sullivan S."/>
            <person name="Sone E.D."/>
            <person name="Koren S."/>
            <person name="Silverstein K.A.T."/>
            <person name="Beckman K.B."/>
            <person name="Gohl D.M."/>
        </authorList>
    </citation>
    <scope>NUCLEOTIDE SEQUENCE</scope>
    <source>
        <strain evidence="1">Duluth1</strain>
        <tissue evidence="1">Whole animal</tissue>
    </source>
</reference>
<evidence type="ECO:0000313" key="2">
    <source>
        <dbReference type="Proteomes" id="UP000828390"/>
    </source>
</evidence>
<gene>
    <name evidence="1" type="ORF">DPMN_094542</name>
</gene>
<evidence type="ECO:0000313" key="1">
    <source>
        <dbReference type="EMBL" id="KAH3852047.1"/>
    </source>
</evidence>
<name>A0A9D4R2Y4_DREPO</name>
<organism evidence="1 2">
    <name type="scientific">Dreissena polymorpha</name>
    <name type="common">Zebra mussel</name>
    <name type="synonym">Mytilus polymorpha</name>
    <dbReference type="NCBI Taxonomy" id="45954"/>
    <lineage>
        <taxon>Eukaryota</taxon>
        <taxon>Metazoa</taxon>
        <taxon>Spiralia</taxon>
        <taxon>Lophotrochozoa</taxon>
        <taxon>Mollusca</taxon>
        <taxon>Bivalvia</taxon>
        <taxon>Autobranchia</taxon>
        <taxon>Heteroconchia</taxon>
        <taxon>Euheterodonta</taxon>
        <taxon>Imparidentia</taxon>
        <taxon>Neoheterodontei</taxon>
        <taxon>Myida</taxon>
        <taxon>Dreissenoidea</taxon>
        <taxon>Dreissenidae</taxon>
        <taxon>Dreissena</taxon>
    </lineage>
</organism>
<dbReference type="EMBL" id="JAIWYP010000003">
    <property type="protein sequence ID" value="KAH3852047.1"/>
    <property type="molecule type" value="Genomic_DNA"/>
</dbReference>
<comment type="caution">
    <text evidence="1">The sequence shown here is derived from an EMBL/GenBank/DDBJ whole genome shotgun (WGS) entry which is preliminary data.</text>
</comment>
<sequence length="153" mass="18072">MIISESGYTVDTRDTRPNAAQWHALHAQLLQNMAYQSLSRWHRKSHFNYGQNNFKEHSLMYGSHRNDTRRHFQRKLNPTSPFDYLRKRRSDSWNENEFIMKTVLGFSAVSPYTMPPSEETLNFFFKTKKRSSAIAPPSRDWCRLVGFSFCSRG</sequence>
<dbReference type="Proteomes" id="UP000828390">
    <property type="component" value="Unassembled WGS sequence"/>
</dbReference>
<reference evidence="1" key="2">
    <citation type="submission" date="2020-11" db="EMBL/GenBank/DDBJ databases">
        <authorList>
            <person name="McCartney M.A."/>
            <person name="Auch B."/>
            <person name="Kono T."/>
            <person name="Mallez S."/>
            <person name="Becker A."/>
            <person name="Gohl D.M."/>
            <person name="Silverstein K.A.T."/>
            <person name="Koren S."/>
            <person name="Bechman K.B."/>
            <person name="Herman A."/>
            <person name="Abrahante J.E."/>
            <person name="Garbe J."/>
        </authorList>
    </citation>
    <scope>NUCLEOTIDE SEQUENCE</scope>
    <source>
        <strain evidence="1">Duluth1</strain>
        <tissue evidence="1">Whole animal</tissue>
    </source>
</reference>
<accession>A0A9D4R2Y4</accession>
<keyword evidence="2" id="KW-1185">Reference proteome</keyword>
<protein>
    <submittedName>
        <fullName evidence="1">Uncharacterized protein</fullName>
    </submittedName>
</protein>
<dbReference type="AlphaFoldDB" id="A0A9D4R2Y4"/>